<dbReference type="Proteomes" id="UP000535838">
    <property type="component" value="Unassembled WGS sequence"/>
</dbReference>
<evidence type="ECO:0000313" key="3">
    <source>
        <dbReference type="Proteomes" id="UP000535838"/>
    </source>
</evidence>
<organism evidence="2 3">
    <name type="scientific">Cohnella thailandensis</name>
    <dbReference type="NCBI Taxonomy" id="557557"/>
    <lineage>
        <taxon>Bacteria</taxon>
        <taxon>Bacillati</taxon>
        <taxon>Bacillota</taxon>
        <taxon>Bacilli</taxon>
        <taxon>Bacillales</taxon>
        <taxon>Paenibacillaceae</taxon>
        <taxon>Cohnella</taxon>
    </lineage>
</organism>
<sequence length="201" mass="21356">MQPYLSLNYCVCERGIYPQAEGGFSDDPFVGEIRLFAGTFAPYGWAFCDGQSMNIRDYMALASVIYVTYGGDGQTTFKLPDLRGYAPMNWGAGEGLTPRIIGVTGGEPAIALTEEQIPEHTHAPNAQTSSNTANPQGAVWAAAATAKEGDGGSAVRPMTERVPMNAQSIQPSGGGEPHNNRQPYVAIPFIISLGGIFPARP</sequence>
<dbReference type="InterPro" id="IPR011083">
    <property type="entry name" value="Phage_tail_collar_dom"/>
</dbReference>
<feature type="domain" description="Phage tail collar" evidence="1">
    <location>
        <begin position="31"/>
        <end position="87"/>
    </location>
</feature>
<evidence type="ECO:0000313" key="2">
    <source>
        <dbReference type="EMBL" id="MBB6634756.1"/>
    </source>
</evidence>
<accession>A0A841SVX0</accession>
<proteinExistence type="predicted"/>
<reference evidence="2 3" key="1">
    <citation type="submission" date="2020-08" db="EMBL/GenBank/DDBJ databases">
        <title>Cohnella phylogeny.</title>
        <authorList>
            <person name="Dunlap C."/>
        </authorList>
    </citation>
    <scope>NUCLEOTIDE SEQUENCE [LARGE SCALE GENOMIC DNA]</scope>
    <source>
        <strain evidence="2 3">DSM 25241</strain>
    </source>
</reference>
<dbReference type="InterPro" id="IPR037053">
    <property type="entry name" value="Phage_tail_collar_dom_sf"/>
</dbReference>
<dbReference type="SUPFAM" id="SSF88874">
    <property type="entry name" value="Receptor-binding domain of short tail fibre protein gp12"/>
    <property type="match status" value="1"/>
</dbReference>
<dbReference type="Pfam" id="PF07484">
    <property type="entry name" value="Collar"/>
    <property type="match status" value="1"/>
</dbReference>
<keyword evidence="3" id="KW-1185">Reference proteome</keyword>
<gene>
    <name evidence="2" type="ORF">H7B67_11615</name>
</gene>
<comment type="caution">
    <text evidence="2">The sequence shown here is derived from an EMBL/GenBank/DDBJ whole genome shotgun (WGS) entry which is preliminary data.</text>
</comment>
<dbReference type="AlphaFoldDB" id="A0A841SVX0"/>
<protein>
    <submittedName>
        <fullName evidence="2">Phage tail protein</fullName>
    </submittedName>
</protein>
<dbReference type="EMBL" id="JACJVQ010000008">
    <property type="protein sequence ID" value="MBB6634756.1"/>
    <property type="molecule type" value="Genomic_DNA"/>
</dbReference>
<evidence type="ECO:0000259" key="1">
    <source>
        <dbReference type="Pfam" id="PF07484"/>
    </source>
</evidence>
<dbReference type="Gene3D" id="3.90.1340.10">
    <property type="entry name" value="Phage tail collar domain"/>
    <property type="match status" value="1"/>
</dbReference>
<name>A0A841SVX0_9BACL</name>